<proteinExistence type="predicted"/>
<dbReference type="RefSeq" id="WP_165904948.1">
    <property type="nucleotide sequence ID" value="NZ_LK996017.1"/>
</dbReference>
<gene>
    <name evidence="1" type="ORF">DPCES_0079</name>
</gene>
<organism evidence="1">
    <name type="scientific">Desulfitobacterium hafniense</name>
    <name type="common">Desulfitobacterium frappieri</name>
    <dbReference type="NCBI Taxonomy" id="49338"/>
    <lineage>
        <taxon>Bacteria</taxon>
        <taxon>Bacillati</taxon>
        <taxon>Bacillota</taxon>
        <taxon>Clostridia</taxon>
        <taxon>Eubacteriales</taxon>
        <taxon>Desulfitobacteriaceae</taxon>
        <taxon>Desulfitobacterium</taxon>
    </lineage>
</organism>
<reference evidence="1" key="1">
    <citation type="submission" date="2014-07" db="EMBL/GenBank/DDBJ databases">
        <authorList>
            <person name="Hornung V.Bastian."/>
        </authorList>
    </citation>
    <scope>NUCLEOTIDE SEQUENCE</scope>
    <source>
        <strain evidence="1">PCE-S</strain>
    </source>
</reference>
<sequence>MYFTEGRLRAYERIMQEKPKHDHELSAKPVRDEDCKQCRYFDKHSGKCSKEKCVIPDD</sequence>
<dbReference type="AlphaFoldDB" id="A0A098AWG9"/>
<name>A0A098AWG9_DESHA</name>
<dbReference type="PATRIC" id="fig|49338.4.peg.84"/>
<evidence type="ECO:0000313" key="1">
    <source>
        <dbReference type="EMBL" id="CDW99966.1"/>
    </source>
</evidence>
<protein>
    <submittedName>
        <fullName evidence="1">Uncharacterized protein</fullName>
    </submittedName>
</protein>
<dbReference type="EMBL" id="LK996017">
    <property type="protein sequence ID" value="CDW99966.1"/>
    <property type="molecule type" value="Genomic_DNA"/>
</dbReference>
<accession>A0A098AWG9</accession>